<comment type="caution">
    <text evidence="2">The sequence shown here is derived from an EMBL/GenBank/DDBJ whole genome shotgun (WGS) entry which is preliminary data.</text>
</comment>
<evidence type="ECO:0000313" key="2">
    <source>
        <dbReference type="EMBL" id="GBN94880.1"/>
    </source>
</evidence>
<feature type="chain" id="PRO_5021382599" evidence="1">
    <location>
        <begin position="28"/>
        <end position="109"/>
    </location>
</feature>
<gene>
    <name evidence="2" type="ORF">AVEN_8305_1</name>
</gene>
<feature type="signal peptide" evidence="1">
    <location>
        <begin position="1"/>
        <end position="27"/>
    </location>
</feature>
<dbReference type="OrthoDB" id="10050074at2759"/>
<evidence type="ECO:0000313" key="3">
    <source>
        <dbReference type="Proteomes" id="UP000499080"/>
    </source>
</evidence>
<keyword evidence="3" id="KW-1185">Reference proteome</keyword>
<accession>A0A4Y2T4K4</accession>
<dbReference type="AlphaFoldDB" id="A0A4Y2T4K4"/>
<organism evidence="2 3">
    <name type="scientific">Araneus ventricosus</name>
    <name type="common">Orbweaver spider</name>
    <name type="synonym">Epeira ventricosa</name>
    <dbReference type="NCBI Taxonomy" id="182803"/>
    <lineage>
        <taxon>Eukaryota</taxon>
        <taxon>Metazoa</taxon>
        <taxon>Ecdysozoa</taxon>
        <taxon>Arthropoda</taxon>
        <taxon>Chelicerata</taxon>
        <taxon>Arachnida</taxon>
        <taxon>Araneae</taxon>
        <taxon>Araneomorphae</taxon>
        <taxon>Entelegynae</taxon>
        <taxon>Araneoidea</taxon>
        <taxon>Araneidae</taxon>
        <taxon>Araneus</taxon>
    </lineage>
</organism>
<dbReference type="Proteomes" id="UP000499080">
    <property type="component" value="Unassembled WGS sequence"/>
</dbReference>
<reference evidence="2 3" key="1">
    <citation type="journal article" date="2019" name="Sci. Rep.">
        <title>Orb-weaving spider Araneus ventricosus genome elucidates the spidroin gene catalogue.</title>
        <authorList>
            <person name="Kono N."/>
            <person name="Nakamura H."/>
            <person name="Ohtoshi R."/>
            <person name="Moran D.A.P."/>
            <person name="Shinohara A."/>
            <person name="Yoshida Y."/>
            <person name="Fujiwara M."/>
            <person name="Mori M."/>
            <person name="Tomita M."/>
            <person name="Arakawa K."/>
        </authorList>
    </citation>
    <scope>NUCLEOTIDE SEQUENCE [LARGE SCALE GENOMIC DNA]</scope>
</reference>
<keyword evidence="1" id="KW-0732">Signal</keyword>
<protein>
    <submittedName>
        <fullName evidence="2">Uncharacterized protein</fullName>
    </submittedName>
</protein>
<proteinExistence type="predicted"/>
<dbReference type="EMBL" id="BGPR01025730">
    <property type="protein sequence ID" value="GBN94880.1"/>
    <property type="molecule type" value="Genomic_DNA"/>
</dbReference>
<sequence length="109" mass="12678">MAVEIIPLQRSLIFKLILRPILMWVLAAPTDKKKMQVIQNNLLRIVRNVPWYIRNDIIHSDLDIETMDEYMSHLSRKFFIGTVNHSNDLIASEISFTSNNGKITDNHTT</sequence>
<evidence type="ECO:0000256" key="1">
    <source>
        <dbReference type="SAM" id="SignalP"/>
    </source>
</evidence>
<name>A0A4Y2T4K4_ARAVE</name>